<dbReference type="InterPro" id="IPR056884">
    <property type="entry name" value="NPHP3-like_N"/>
</dbReference>
<dbReference type="SUPFAM" id="SSF50978">
    <property type="entry name" value="WD40 repeat-like"/>
    <property type="match status" value="1"/>
</dbReference>
<dbReference type="InterPro" id="IPR036322">
    <property type="entry name" value="WD40_repeat_dom_sf"/>
</dbReference>
<protein>
    <submittedName>
        <fullName evidence="6">Uncharacterized protein</fullName>
    </submittedName>
</protein>
<reference evidence="7" key="1">
    <citation type="journal article" date="2017" name="Genome Biol.">
        <title>Comparative genomics reveals high biological diversity and specific adaptations in the industrially and medically important fungal genus Aspergillus.</title>
        <authorList>
            <person name="de Vries R.P."/>
            <person name="Riley R."/>
            <person name="Wiebenga A."/>
            <person name="Aguilar-Osorio G."/>
            <person name="Amillis S."/>
            <person name="Uchima C.A."/>
            <person name="Anderluh G."/>
            <person name="Asadollahi M."/>
            <person name="Askin M."/>
            <person name="Barry K."/>
            <person name="Battaglia E."/>
            <person name="Bayram O."/>
            <person name="Benocci T."/>
            <person name="Braus-Stromeyer S.A."/>
            <person name="Caldana C."/>
            <person name="Canovas D."/>
            <person name="Cerqueira G.C."/>
            <person name="Chen F."/>
            <person name="Chen W."/>
            <person name="Choi C."/>
            <person name="Clum A."/>
            <person name="Dos Santos R.A."/>
            <person name="Damasio A.R."/>
            <person name="Diallinas G."/>
            <person name="Emri T."/>
            <person name="Fekete E."/>
            <person name="Flipphi M."/>
            <person name="Freyberg S."/>
            <person name="Gallo A."/>
            <person name="Gournas C."/>
            <person name="Habgood R."/>
            <person name="Hainaut M."/>
            <person name="Harispe M.L."/>
            <person name="Henrissat B."/>
            <person name="Hilden K.S."/>
            <person name="Hope R."/>
            <person name="Hossain A."/>
            <person name="Karabika E."/>
            <person name="Karaffa L."/>
            <person name="Karanyi Z."/>
            <person name="Krasevec N."/>
            <person name="Kuo A."/>
            <person name="Kusch H."/>
            <person name="LaButti K."/>
            <person name="Lagendijk E.L."/>
            <person name="Lapidus A."/>
            <person name="Levasseur A."/>
            <person name="Lindquist E."/>
            <person name="Lipzen A."/>
            <person name="Logrieco A.F."/>
            <person name="MacCabe A."/>
            <person name="Maekelae M.R."/>
            <person name="Malavazi I."/>
            <person name="Melin P."/>
            <person name="Meyer V."/>
            <person name="Mielnichuk N."/>
            <person name="Miskei M."/>
            <person name="Molnar A.P."/>
            <person name="Mule G."/>
            <person name="Ngan C.Y."/>
            <person name="Orejas M."/>
            <person name="Orosz E."/>
            <person name="Ouedraogo J.P."/>
            <person name="Overkamp K.M."/>
            <person name="Park H.-S."/>
            <person name="Perrone G."/>
            <person name="Piumi F."/>
            <person name="Punt P.J."/>
            <person name="Ram A.F."/>
            <person name="Ramon A."/>
            <person name="Rauscher S."/>
            <person name="Record E."/>
            <person name="Riano-Pachon D.M."/>
            <person name="Robert V."/>
            <person name="Roehrig J."/>
            <person name="Ruller R."/>
            <person name="Salamov A."/>
            <person name="Salih N.S."/>
            <person name="Samson R.A."/>
            <person name="Sandor E."/>
            <person name="Sanguinetti M."/>
            <person name="Schuetze T."/>
            <person name="Sepcic K."/>
            <person name="Shelest E."/>
            <person name="Sherlock G."/>
            <person name="Sophianopoulou V."/>
            <person name="Squina F.M."/>
            <person name="Sun H."/>
            <person name="Susca A."/>
            <person name="Todd R.B."/>
            <person name="Tsang A."/>
            <person name="Unkles S.E."/>
            <person name="van de Wiele N."/>
            <person name="van Rossen-Uffink D."/>
            <person name="Oliveira J.V."/>
            <person name="Vesth T.C."/>
            <person name="Visser J."/>
            <person name="Yu J.-H."/>
            <person name="Zhou M."/>
            <person name="Andersen M.R."/>
            <person name="Archer D.B."/>
            <person name="Baker S.E."/>
            <person name="Benoit I."/>
            <person name="Brakhage A.A."/>
            <person name="Braus G.H."/>
            <person name="Fischer R."/>
            <person name="Frisvad J.C."/>
            <person name="Goldman G.H."/>
            <person name="Houbraken J."/>
            <person name="Oakley B."/>
            <person name="Pocsi I."/>
            <person name="Scazzocchio C."/>
            <person name="Seiboth B."/>
            <person name="vanKuyk P.A."/>
            <person name="Wortman J."/>
            <person name="Dyer P.S."/>
            <person name="Grigoriev I.V."/>
        </authorList>
    </citation>
    <scope>NUCLEOTIDE SEQUENCE [LARGE SCALE GENOMIC DNA]</scope>
    <source>
        <strain evidence="7">CBS 506.65</strain>
    </source>
</reference>
<evidence type="ECO:0000259" key="5">
    <source>
        <dbReference type="Pfam" id="PF24883"/>
    </source>
</evidence>
<dbReference type="Gene3D" id="3.40.50.300">
    <property type="entry name" value="P-loop containing nucleotide triphosphate hydrolases"/>
    <property type="match status" value="1"/>
</dbReference>
<dbReference type="STRING" id="1073090.A0A1L9SDE2"/>
<feature type="domain" description="Nephrocystin 3-like N-terminal" evidence="5">
    <location>
        <begin position="380"/>
        <end position="555"/>
    </location>
</feature>
<organism evidence="6 7">
    <name type="scientific">Penicilliopsis zonata CBS 506.65</name>
    <dbReference type="NCBI Taxonomy" id="1073090"/>
    <lineage>
        <taxon>Eukaryota</taxon>
        <taxon>Fungi</taxon>
        <taxon>Dikarya</taxon>
        <taxon>Ascomycota</taxon>
        <taxon>Pezizomycotina</taxon>
        <taxon>Eurotiomycetes</taxon>
        <taxon>Eurotiomycetidae</taxon>
        <taxon>Eurotiales</taxon>
        <taxon>Aspergillaceae</taxon>
        <taxon>Penicilliopsis</taxon>
    </lineage>
</organism>
<dbReference type="InterPro" id="IPR001680">
    <property type="entry name" value="WD40_rpt"/>
</dbReference>
<dbReference type="SMART" id="SM00320">
    <property type="entry name" value="WD40"/>
    <property type="match status" value="5"/>
</dbReference>
<dbReference type="Proteomes" id="UP000184188">
    <property type="component" value="Unassembled WGS sequence"/>
</dbReference>
<dbReference type="PROSITE" id="PS50082">
    <property type="entry name" value="WD_REPEATS_2"/>
    <property type="match status" value="2"/>
</dbReference>
<feature type="region of interest" description="Disordered" evidence="3">
    <location>
        <begin position="95"/>
        <end position="118"/>
    </location>
</feature>
<dbReference type="PROSITE" id="PS50294">
    <property type="entry name" value="WD_REPEATS_REGION"/>
    <property type="match status" value="1"/>
</dbReference>
<keyword evidence="2" id="KW-0853">WD repeat</keyword>
<dbReference type="Gene3D" id="2.130.10.10">
    <property type="entry name" value="YVTN repeat-like/Quinoprotein amine dehydrogenase"/>
    <property type="match status" value="2"/>
</dbReference>
<dbReference type="PANTHER" id="PTHR10039">
    <property type="entry name" value="AMELOGENIN"/>
    <property type="match status" value="1"/>
</dbReference>
<name>A0A1L9SDE2_9EURO</name>
<feature type="domain" description="NWD NACHT-NTPase N-terminal" evidence="4">
    <location>
        <begin position="69"/>
        <end position="302"/>
    </location>
</feature>
<dbReference type="GeneID" id="34616161"/>
<dbReference type="Pfam" id="PF00400">
    <property type="entry name" value="WD40"/>
    <property type="match status" value="2"/>
</dbReference>
<dbReference type="SUPFAM" id="SSF52540">
    <property type="entry name" value="P-loop containing nucleoside triphosphate hydrolases"/>
    <property type="match status" value="1"/>
</dbReference>
<dbReference type="RefSeq" id="XP_022579643.1">
    <property type="nucleotide sequence ID" value="XM_022729697.1"/>
</dbReference>
<gene>
    <name evidence="6" type="ORF">ASPZODRAFT_70729</name>
</gene>
<evidence type="ECO:0000313" key="6">
    <source>
        <dbReference type="EMBL" id="OJJ45133.1"/>
    </source>
</evidence>
<dbReference type="InterPro" id="IPR027417">
    <property type="entry name" value="P-loop_NTPase"/>
</dbReference>
<dbReference type="VEuPathDB" id="FungiDB:ASPZODRAFT_70729"/>
<dbReference type="PANTHER" id="PTHR10039:SF17">
    <property type="entry name" value="FUNGAL STAND N-TERMINAL GOODBYE DOMAIN-CONTAINING PROTEIN-RELATED"/>
    <property type="match status" value="1"/>
</dbReference>
<keyword evidence="1" id="KW-0677">Repeat</keyword>
<dbReference type="Pfam" id="PF17100">
    <property type="entry name" value="NACHT_N"/>
    <property type="match status" value="1"/>
</dbReference>
<sequence>MPLQSRLDRLAHRLSSHKRSKTPSLRPAEQNLRSPPAPSSSVAAASPSSTSSNVSKSTSSATSLQLAGLWKEAYEKLRSEDEKLIHEYENALVQRWQPAGGDEGQNKREGGNDGTGSTDRNLQAIVEQRLQEISSSQLTLTVAGKEIVVKDQLRRVVRGILAVKDSVSVAVGADPHAALAWAGVLLLLTPVVRAATQDGDAADAFETMSSLLVRYRVIEEDGRIQAAPTALSRQATAMDTLATHIRSQIVHLYAAVLRFQMRLLKHFSRSGFVRLWEDVTVTDDWKEILETIKDLDKSIAMDLRVFNDHVLPSVKVKLDGLQEGLNKSLTLMVEARDEAKSAKQAQLLGSLSPAPNAAFNSFDDQHKSACLAGTQVELLQHIHAWCDSPGGKCIYWLKGMAGTGKSTISRTLAAACHDRLSLVAGETVPDHVRLGASFFFEQRKAEQNNARKLFTTICRQLADSLPDLRDDICQAISDHQNIANEAMSNQWKHLILQPLLALEKRTMVPLTLVVVIDALDECESSRDISTLLRLVAEAERLTTTLLRLKLFITSRPESHIRTSFLNLPDTAVGERELQKVQVHANGVKDDITLFLEHELSQIGRRYVLSDAWPGEEKTKRLALKSDGLFIYAATVCRFLGEQRSLTKARLQSRMEMIFDDRVSKGLPQQSLDTIYRNILQHSLFDEAVLDDEKEDTYDMFRCVVGAIVILLEPLSVTALANLLPYPERDQIDETLDGLYSLLSKGEEQANNEETSTVQLLHLSFRDFLLDEQRCGQEFWIDQQKVHRELLEYCMQAMCESLKRDVCELSDHSVLTLDVPLARVNCHLPPHVQYACQYWVEHLRNAKIQPLDDHGNSTSGSSIHAFLTKHLLHWLEAMILTRKMTEAVQALLDLLEYIFSLPSEGRIELRKFVHGARRFVLHFRPTIERAPLQLYVSALIYCPELSVVRAQFQDEIPKTFVGLPEVEKDWSPLLQTFEAHRSSFSGEVCLSPDGKLVVCASSLRLWDTATGALLKTYEPGGGPDAIATFSANGERLMSLCDDGYVRVWDVSPGLLVHETPGGHSAAVTRVAFSPDGTRLASLSEDNTICLWDPRTGTLAKEFHGSSFKDVIFSSDSRLLIYGEEDRRNAAQWLDIWDLMSDKLLHRIPNFHCVVLKLSPDGSLLTSVGEHGGYENVVEIWDMDSGTLRQSVQLPNDEYDPLAVSPDSELLLIERESTLELWDLATLDTIGKRSLQLEGHRLSFSADGRRIVTNYGRLDIRSFYPDWNGSDSRDLFVDGDWVISGTKRVLLLPHDYRPTVAVAVDDTLIIGHRSGFVTFLKLASVESQHDIP</sequence>
<dbReference type="OrthoDB" id="674604at2759"/>
<evidence type="ECO:0000313" key="7">
    <source>
        <dbReference type="Proteomes" id="UP000184188"/>
    </source>
</evidence>
<dbReference type="InterPro" id="IPR031359">
    <property type="entry name" value="NACHT_N"/>
</dbReference>
<dbReference type="InterPro" id="IPR015943">
    <property type="entry name" value="WD40/YVTN_repeat-like_dom_sf"/>
</dbReference>
<accession>A0A1L9SDE2</accession>
<feature type="region of interest" description="Disordered" evidence="3">
    <location>
        <begin position="1"/>
        <end position="58"/>
    </location>
</feature>
<feature type="compositionally biased region" description="Low complexity" evidence="3">
    <location>
        <begin position="39"/>
        <end position="58"/>
    </location>
</feature>
<dbReference type="EMBL" id="KV878346">
    <property type="protein sequence ID" value="OJJ45133.1"/>
    <property type="molecule type" value="Genomic_DNA"/>
</dbReference>
<proteinExistence type="predicted"/>
<evidence type="ECO:0000256" key="1">
    <source>
        <dbReference type="ARBA" id="ARBA00022737"/>
    </source>
</evidence>
<evidence type="ECO:0000256" key="2">
    <source>
        <dbReference type="PROSITE-ProRule" id="PRU00221"/>
    </source>
</evidence>
<dbReference type="Pfam" id="PF24883">
    <property type="entry name" value="NPHP3_N"/>
    <property type="match status" value="1"/>
</dbReference>
<feature type="repeat" description="WD" evidence="2">
    <location>
        <begin position="1059"/>
        <end position="1100"/>
    </location>
</feature>
<feature type="repeat" description="WD" evidence="2">
    <location>
        <begin position="1028"/>
        <end position="1057"/>
    </location>
</feature>
<feature type="compositionally biased region" description="Basic and acidic residues" evidence="3">
    <location>
        <begin position="1"/>
        <end position="11"/>
    </location>
</feature>
<evidence type="ECO:0000256" key="3">
    <source>
        <dbReference type="SAM" id="MobiDB-lite"/>
    </source>
</evidence>
<evidence type="ECO:0000259" key="4">
    <source>
        <dbReference type="Pfam" id="PF17100"/>
    </source>
</evidence>
<keyword evidence="7" id="KW-1185">Reference proteome</keyword>
<feature type="compositionally biased region" description="Basic residues" evidence="3">
    <location>
        <begin position="12"/>
        <end position="21"/>
    </location>
</feature>